<feature type="transmembrane region" description="Helical" evidence="1">
    <location>
        <begin position="9"/>
        <end position="27"/>
    </location>
</feature>
<reference evidence="2 3" key="1">
    <citation type="submission" date="2016-10" db="EMBL/GenBank/DDBJ databases">
        <authorList>
            <person name="de Groot N.N."/>
        </authorList>
    </citation>
    <scope>NUCLEOTIDE SEQUENCE [LARGE SCALE GENOMIC DNA]</scope>
    <source>
        <strain evidence="2 3">DSM 797</strain>
    </source>
</reference>
<keyword evidence="1" id="KW-1133">Transmembrane helix</keyword>
<sequence length="59" mass="6523">MNFSSFRKLDYILFYAIIAGLFIAQLFELSVTVVIGTLTVAAIPALILGTITNLIFKKK</sequence>
<name>A0A1G9MQH4_9FIRM</name>
<dbReference type="RefSeq" id="WP_092725012.1">
    <property type="nucleotide sequence ID" value="NZ_FNGW01000003.1"/>
</dbReference>
<gene>
    <name evidence="2" type="ORF">SAMN04515677_103320</name>
</gene>
<keyword evidence="1" id="KW-0472">Membrane</keyword>
<evidence type="ECO:0000256" key="1">
    <source>
        <dbReference type="SAM" id="Phobius"/>
    </source>
</evidence>
<organism evidence="2 3">
    <name type="scientific">Romboutsia lituseburensis DSM 797</name>
    <dbReference type="NCBI Taxonomy" id="1121325"/>
    <lineage>
        <taxon>Bacteria</taxon>
        <taxon>Bacillati</taxon>
        <taxon>Bacillota</taxon>
        <taxon>Clostridia</taxon>
        <taxon>Peptostreptococcales</taxon>
        <taxon>Peptostreptococcaceae</taxon>
        <taxon>Romboutsia</taxon>
    </lineage>
</organism>
<protein>
    <submittedName>
        <fullName evidence="2">Uncharacterized protein</fullName>
    </submittedName>
</protein>
<dbReference type="EMBL" id="FNGW01000003">
    <property type="protein sequence ID" value="SDL76542.1"/>
    <property type="molecule type" value="Genomic_DNA"/>
</dbReference>
<feature type="transmembrane region" description="Helical" evidence="1">
    <location>
        <begin position="33"/>
        <end position="56"/>
    </location>
</feature>
<keyword evidence="3" id="KW-1185">Reference proteome</keyword>
<proteinExistence type="predicted"/>
<dbReference type="AlphaFoldDB" id="A0A1G9MQH4"/>
<evidence type="ECO:0000313" key="3">
    <source>
        <dbReference type="Proteomes" id="UP000199068"/>
    </source>
</evidence>
<accession>A0A1G9MQH4</accession>
<evidence type="ECO:0000313" key="2">
    <source>
        <dbReference type="EMBL" id="SDL76542.1"/>
    </source>
</evidence>
<dbReference type="STRING" id="1121325.SAMN04515677_103320"/>
<keyword evidence="1" id="KW-0812">Transmembrane</keyword>
<dbReference type="Proteomes" id="UP000199068">
    <property type="component" value="Unassembled WGS sequence"/>
</dbReference>